<dbReference type="InterPro" id="IPR006121">
    <property type="entry name" value="HMA_dom"/>
</dbReference>
<dbReference type="SUPFAM" id="SSF81653">
    <property type="entry name" value="Calcium ATPase, transduction domain A"/>
    <property type="match status" value="1"/>
</dbReference>
<dbReference type="InterPro" id="IPR018303">
    <property type="entry name" value="ATPase_P-typ_P_site"/>
</dbReference>
<dbReference type="SUPFAM" id="SSF55008">
    <property type="entry name" value="HMA, heavy metal-associated domain"/>
    <property type="match status" value="3"/>
</dbReference>
<evidence type="ECO:0000313" key="10">
    <source>
        <dbReference type="Proteomes" id="UP001497392"/>
    </source>
</evidence>
<feature type="transmembrane region" description="Helical" evidence="7">
    <location>
        <begin position="277"/>
        <end position="297"/>
    </location>
</feature>
<evidence type="ECO:0000313" key="9">
    <source>
        <dbReference type="EMBL" id="CAL5225476.1"/>
    </source>
</evidence>
<dbReference type="PRINTS" id="PR00119">
    <property type="entry name" value="CATATPASE"/>
</dbReference>
<dbReference type="PROSITE" id="PS01047">
    <property type="entry name" value="HMA_1"/>
    <property type="match status" value="3"/>
</dbReference>
<dbReference type="CDD" id="cd02094">
    <property type="entry name" value="P-type_ATPase_Cu-like"/>
    <property type="match status" value="1"/>
</dbReference>
<dbReference type="CDD" id="cd00371">
    <property type="entry name" value="HMA"/>
    <property type="match status" value="3"/>
</dbReference>
<organism evidence="9 10">
    <name type="scientific">Coccomyxa viridis</name>
    <dbReference type="NCBI Taxonomy" id="1274662"/>
    <lineage>
        <taxon>Eukaryota</taxon>
        <taxon>Viridiplantae</taxon>
        <taxon>Chlorophyta</taxon>
        <taxon>core chlorophytes</taxon>
        <taxon>Trebouxiophyceae</taxon>
        <taxon>Trebouxiophyceae incertae sedis</taxon>
        <taxon>Coccomyxaceae</taxon>
        <taxon>Coccomyxa</taxon>
    </lineage>
</organism>
<dbReference type="InterPro" id="IPR059000">
    <property type="entry name" value="ATPase_P-type_domA"/>
</dbReference>
<dbReference type="InterPro" id="IPR017969">
    <property type="entry name" value="Heavy-metal-associated_CS"/>
</dbReference>
<keyword evidence="4" id="KW-1278">Translocase</keyword>
<dbReference type="InterPro" id="IPR036412">
    <property type="entry name" value="HAD-like_sf"/>
</dbReference>
<comment type="subcellular location">
    <subcellularLocation>
        <location evidence="1 7">Membrane</location>
    </subcellularLocation>
</comment>
<keyword evidence="2 7" id="KW-0812">Transmembrane</keyword>
<keyword evidence="7" id="KW-0547">Nucleotide-binding</keyword>
<dbReference type="PANTHER" id="PTHR46594">
    <property type="entry name" value="P-TYPE CATION-TRANSPORTING ATPASE"/>
    <property type="match status" value="1"/>
</dbReference>
<evidence type="ECO:0000259" key="8">
    <source>
        <dbReference type="PROSITE" id="PS50846"/>
    </source>
</evidence>
<dbReference type="InterPro" id="IPR027256">
    <property type="entry name" value="P-typ_ATPase_IB"/>
</dbReference>
<dbReference type="InterPro" id="IPR036163">
    <property type="entry name" value="HMA_dom_sf"/>
</dbReference>
<dbReference type="Proteomes" id="UP001497392">
    <property type="component" value="Unassembled WGS sequence"/>
</dbReference>
<gene>
    <name evidence="9" type="primary">g8298</name>
    <name evidence="9" type="ORF">VP750_LOCUS7135</name>
</gene>
<dbReference type="Gene3D" id="3.40.50.1000">
    <property type="entry name" value="HAD superfamily/HAD-like"/>
    <property type="match status" value="1"/>
</dbReference>
<evidence type="ECO:0000256" key="5">
    <source>
        <dbReference type="ARBA" id="ARBA00022989"/>
    </source>
</evidence>
<dbReference type="SFLD" id="SFLDS00003">
    <property type="entry name" value="Haloacid_Dehalogenase"/>
    <property type="match status" value="1"/>
</dbReference>
<feature type="transmembrane region" description="Helical" evidence="7">
    <location>
        <begin position="347"/>
        <end position="366"/>
    </location>
</feature>
<name>A0ABP1G148_9CHLO</name>
<evidence type="ECO:0000256" key="7">
    <source>
        <dbReference type="RuleBase" id="RU362081"/>
    </source>
</evidence>
<comment type="similarity">
    <text evidence="7">Belongs to the cation transport ATPase (P-type) (TC 3.A.3) family. Type IB subfamily.</text>
</comment>
<accession>A0ABP1G148</accession>
<dbReference type="SFLD" id="SFLDF00027">
    <property type="entry name" value="p-type_atpase"/>
    <property type="match status" value="1"/>
</dbReference>
<feature type="transmembrane region" description="Helical" evidence="7">
    <location>
        <begin position="386"/>
        <end position="404"/>
    </location>
</feature>
<feature type="domain" description="HMA" evidence="8">
    <location>
        <begin position="112"/>
        <end position="178"/>
    </location>
</feature>
<dbReference type="Pfam" id="PF00702">
    <property type="entry name" value="Hydrolase"/>
    <property type="match status" value="1"/>
</dbReference>
<dbReference type="Gene3D" id="3.30.70.100">
    <property type="match status" value="3"/>
</dbReference>
<dbReference type="InterPro" id="IPR023299">
    <property type="entry name" value="ATPase_P-typ_cyto_dom_N"/>
</dbReference>
<evidence type="ECO:0000256" key="6">
    <source>
        <dbReference type="ARBA" id="ARBA00023136"/>
    </source>
</evidence>
<dbReference type="SFLD" id="SFLDG00002">
    <property type="entry name" value="C1.7:_P-type_atpase_like"/>
    <property type="match status" value="1"/>
</dbReference>
<dbReference type="PANTHER" id="PTHR46594:SF4">
    <property type="entry name" value="P-TYPE CATION-TRANSPORTING ATPASE"/>
    <property type="match status" value="1"/>
</dbReference>
<keyword evidence="6 7" id="KW-0472">Membrane</keyword>
<dbReference type="PRINTS" id="PR00942">
    <property type="entry name" value="CUATPASEI"/>
</dbReference>
<dbReference type="InterPro" id="IPR023298">
    <property type="entry name" value="ATPase_P-typ_TM_dom_sf"/>
</dbReference>
<dbReference type="PROSITE" id="PS00154">
    <property type="entry name" value="ATPASE_E1_E2"/>
    <property type="match status" value="1"/>
</dbReference>
<feature type="transmembrane region" description="Helical" evidence="7">
    <location>
        <begin position="988"/>
        <end position="1011"/>
    </location>
</feature>
<proteinExistence type="inferred from homology"/>
<evidence type="ECO:0000256" key="4">
    <source>
        <dbReference type="ARBA" id="ARBA00022967"/>
    </source>
</evidence>
<evidence type="ECO:0000256" key="3">
    <source>
        <dbReference type="ARBA" id="ARBA00022723"/>
    </source>
</evidence>
<protein>
    <submittedName>
        <fullName evidence="9">G8298 protein</fullName>
    </submittedName>
</protein>
<dbReference type="Pfam" id="PF00403">
    <property type="entry name" value="HMA"/>
    <property type="match status" value="3"/>
</dbReference>
<dbReference type="NCBIfam" id="TIGR01525">
    <property type="entry name" value="ATPase-IB_hvy"/>
    <property type="match status" value="1"/>
</dbReference>
<feature type="domain" description="HMA" evidence="8">
    <location>
        <begin position="34"/>
        <end position="100"/>
    </location>
</feature>
<dbReference type="NCBIfam" id="TIGR01494">
    <property type="entry name" value="ATPase_P-type"/>
    <property type="match status" value="2"/>
</dbReference>
<feature type="transmembrane region" description="Helical" evidence="7">
    <location>
        <begin position="317"/>
        <end position="335"/>
    </location>
</feature>
<dbReference type="Gene3D" id="2.70.150.10">
    <property type="entry name" value="Calcium-transporting ATPase, cytoplasmic transduction domain A"/>
    <property type="match status" value="1"/>
</dbReference>
<reference evidence="9 10" key="1">
    <citation type="submission" date="2024-06" db="EMBL/GenBank/DDBJ databases">
        <authorList>
            <person name="Kraege A."/>
            <person name="Thomma B."/>
        </authorList>
    </citation>
    <scope>NUCLEOTIDE SEQUENCE [LARGE SCALE GENOMIC DNA]</scope>
</reference>
<dbReference type="InterPro" id="IPR008250">
    <property type="entry name" value="ATPase_P-typ_transduc_dom_A_sf"/>
</dbReference>
<dbReference type="SUPFAM" id="SSF81665">
    <property type="entry name" value="Calcium ATPase, transmembrane domain M"/>
    <property type="match status" value="1"/>
</dbReference>
<evidence type="ECO:0000256" key="2">
    <source>
        <dbReference type="ARBA" id="ARBA00022692"/>
    </source>
</evidence>
<keyword evidence="7" id="KW-0067">ATP-binding</keyword>
<comment type="caution">
    <text evidence="9">The sequence shown here is derived from an EMBL/GenBank/DDBJ whole genome shotgun (WGS) entry which is preliminary data.</text>
</comment>
<feature type="transmembrane region" description="Helical" evidence="7">
    <location>
        <begin position="962"/>
        <end position="982"/>
    </location>
</feature>
<sequence>MSWWGSSEAPVPQTELQSLISTKADDSHGPEVSTKALVSVRGMHCSSCSSAVERALKAQPGVQTATVALLKETAEVTFIKSDVTVSEVLKVIQDAGFTAELLQKQDLEARQEVARLEVIGMHCSSCSTAVEKALNGTDGVKEATVSLSLNMAEVTYDPTLLSEKQLVAVVEGAGFEGNVVGRGAVADSDSAILRISGMTCSSCSSAVETALLGHSGVQKAAVNLLAGKAEVQYNPDITGPRFLIRCIQDAGFEAQLLRGDRPSSLGQKAELDELRRLFYASACLTLPVFLLGMVFPMMPIMQPFLMIQILGFPLDEIIKWALVTPVQFSIGWRFHKGAWQALWNRRANMDVLVSLGTNASYLYSIISIMHHHFMHHHETGLYRPTDFFETSAMLITFILLGKYLEASAKGKTSEAIGALLNLTPPTAILLEEGDGEEGKGTGKVQLEKEVPTTLIHRGDMLKVLPGARMPVDGLVLSGKSHADESMLTGEAEPVLKAEGDAVIGGTMNLGGALQVRATRVGKDTALAQIVKLVEAAQMSKAPIQAFADYVSSVFVPIVVALAAITCVCWYVAGMHGLYPAEWLPAGHNHFLFALLFGIAVLVIACPCALGLATPTAVMVGTGVAASHGILIKGADALERAHRIKTVVFDKTGTLTKGKPIVAAYKLFNGQGSIREVAELAAALEIESEHPLADAIIKFAAETLGHSMQTKGSPNKAATRMDHAAADGSVSARRVDWVRPAKDTTVVAGKGIVGWAASSEPAGKKSSAKASPAKAAGADRDVKVVLGNKQMMADEGVAISKAVDDYMRDMEGSCCTCIMVAISGSIVAVLAVTDPLKPEARGVVAALAQRGLAVHLVTGDNWRTARAIAEQLAIVNVCAECLPGAKADKIKELQSRKKLVAMVGDGVNDSPALAAADVGIAVGSGTDIAIEAADYVLMRDDLEDVLVAIDLSRKTFNRIRLNYFWAMAYNVVMIPFAAGVFYPCTHMQIPPWVAGAAMAFSSVSVVCSSLMLRNYKKPPPVLRDIAIQGNPAV</sequence>
<feature type="transmembrane region" description="Helical" evidence="7">
    <location>
        <begin position="546"/>
        <end position="572"/>
    </location>
</feature>
<dbReference type="SUPFAM" id="SSF56784">
    <property type="entry name" value="HAD-like"/>
    <property type="match status" value="1"/>
</dbReference>
<dbReference type="Gene3D" id="3.40.1110.10">
    <property type="entry name" value="Calcium-transporting ATPase, cytoplasmic domain N"/>
    <property type="match status" value="1"/>
</dbReference>
<keyword evidence="3 7" id="KW-0479">Metal-binding</keyword>
<evidence type="ECO:0000256" key="1">
    <source>
        <dbReference type="ARBA" id="ARBA00004370"/>
    </source>
</evidence>
<dbReference type="PROSITE" id="PS50846">
    <property type="entry name" value="HMA_2"/>
    <property type="match status" value="3"/>
</dbReference>
<dbReference type="PRINTS" id="PR00943">
    <property type="entry name" value="CUATPASE"/>
</dbReference>
<feature type="domain" description="HMA" evidence="8">
    <location>
        <begin position="189"/>
        <end position="255"/>
    </location>
</feature>
<dbReference type="InterPro" id="IPR001757">
    <property type="entry name" value="P_typ_ATPase"/>
</dbReference>
<dbReference type="InterPro" id="IPR023214">
    <property type="entry name" value="HAD_sf"/>
</dbReference>
<keyword evidence="10" id="KW-1185">Reference proteome</keyword>
<dbReference type="InterPro" id="IPR044492">
    <property type="entry name" value="P_typ_ATPase_HD_dom"/>
</dbReference>
<feature type="transmembrane region" description="Helical" evidence="7">
    <location>
        <begin position="592"/>
        <end position="612"/>
    </location>
</feature>
<dbReference type="EMBL" id="CAXHTA020000012">
    <property type="protein sequence ID" value="CAL5225476.1"/>
    <property type="molecule type" value="Genomic_DNA"/>
</dbReference>
<keyword evidence="5 7" id="KW-1133">Transmembrane helix</keyword>
<dbReference type="Pfam" id="PF00122">
    <property type="entry name" value="E1-E2_ATPase"/>
    <property type="match status" value="1"/>
</dbReference>